<dbReference type="EMBL" id="PTQR01000039">
    <property type="protein sequence ID" value="TKX24435.1"/>
    <property type="molecule type" value="Genomic_DNA"/>
</dbReference>
<feature type="compositionally biased region" description="Polar residues" evidence="1">
    <location>
        <begin position="12"/>
        <end position="21"/>
    </location>
</feature>
<comment type="caution">
    <text evidence="2">The sequence shown here is derived from an EMBL/GenBank/DDBJ whole genome shotgun (WGS) entry which is preliminary data.</text>
</comment>
<evidence type="ECO:0000256" key="1">
    <source>
        <dbReference type="SAM" id="MobiDB-lite"/>
    </source>
</evidence>
<evidence type="ECO:0000313" key="2">
    <source>
        <dbReference type="EMBL" id="TKX24435.1"/>
    </source>
</evidence>
<evidence type="ECO:0000313" key="3">
    <source>
        <dbReference type="Proteomes" id="UP000308133"/>
    </source>
</evidence>
<name>A0A4U7B415_9PEZI</name>
<gene>
    <name evidence="2" type="ORF">C1H76_3041</name>
</gene>
<dbReference type="Proteomes" id="UP000308133">
    <property type="component" value="Unassembled WGS sequence"/>
</dbReference>
<feature type="region of interest" description="Disordered" evidence="1">
    <location>
        <begin position="1"/>
        <end position="23"/>
    </location>
</feature>
<accession>A0A4U7B415</accession>
<dbReference type="AlphaFoldDB" id="A0A4U7B415"/>
<organism evidence="2 3">
    <name type="scientific">Elsinoe australis</name>
    <dbReference type="NCBI Taxonomy" id="40998"/>
    <lineage>
        <taxon>Eukaryota</taxon>
        <taxon>Fungi</taxon>
        <taxon>Dikarya</taxon>
        <taxon>Ascomycota</taxon>
        <taxon>Pezizomycotina</taxon>
        <taxon>Dothideomycetes</taxon>
        <taxon>Dothideomycetidae</taxon>
        <taxon>Myriangiales</taxon>
        <taxon>Elsinoaceae</taxon>
        <taxon>Elsinoe</taxon>
    </lineage>
</organism>
<sequence>MTRESSHRTREASSSLPCTHQPTREFGIYHRPSWPEQPDSVPATCATHQISYSISELSANQICHQGGAPDIPPLLSPLPDGSFHAVYTPPPAQAFNPDNGAFRHVEDNDGDILFQTAPPELKEECKAFNAPMPRRTWRPSDFCNVCDDWIGSDTIPTRREDERDVRPSLVVNVDHLFEHRAGVDNDLHILVRKLVRFAVSTLAEKLQVTPSLAYRMTFKIEILLQQIDVELKHLTSAKSVPRNWRNYYDLPPRDTYLVFWSNAQVSPSKRRDVSTDGSMQGSDITQADAFQRTTRQMPSKRQSCSCSSQLVASPNFTRDSLVPRSPSSKLQVTSSLNHKKPFILATELLIRFSTDQIPSENVSETSHLQSNESHLKSRVSNVLSRKTGLLSGAFALEKSWWGLGCGKSGEGIKVRVVGRRMLWVMGIWR</sequence>
<proteinExistence type="predicted"/>
<protein>
    <submittedName>
        <fullName evidence="2">Uncharacterized protein</fullName>
    </submittedName>
</protein>
<feature type="compositionally biased region" description="Basic and acidic residues" evidence="1">
    <location>
        <begin position="1"/>
        <end position="11"/>
    </location>
</feature>
<reference evidence="2 3" key="1">
    <citation type="submission" date="2018-02" db="EMBL/GenBank/DDBJ databases">
        <title>Draft genome sequences of Elsinoe sp., causing black scab on jojoba.</title>
        <authorList>
            <person name="Stodart B."/>
            <person name="Jeffress S."/>
            <person name="Ash G."/>
            <person name="Arun Chinnappa K."/>
        </authorList>
    </citation>
    <scope>NUCLEOTIDE SEQUENCE [LARGE SCALE GENOMIC DNA]</scope>
    <source>
        <strain evidence="2 3">Hillstone_2</strain>
    </source>
</reference>